<comment type="catalytic activity">
    <reaction evidence="9 10">
        <text>XTP + H2O = XMP + diphosphate + H(+)</text>
        <dbReference type="Rhea" id="RHEA:28610"/>
        <dbReference type="ChEBI" id="CHEBI:15377"/>
        <dbReference type="ChEBI" id="CHEBI:15378"/>
        <dbReference type="ChEBI" id="CHEBI:33019"/>
        <dbReference type="ChEBI" id="CHEBI:57464"/>
        <dbReference type="ChEBI" id="CHEBI:61314"/>
        <dbReference type="EC" id="3.6.1.66"/>
    </reaction>
</comment>
<dbReference type="GO" id="GO:0017111">
    <property type="term" value="F:ribonucleoside triphosphate phosphatase activity"/>
    <property type="evidence" value="ECO:0007669"/>
    <property type="project" value="InterPro"/>
</dbReference>
<feature type="binding site" evidence="10">
    <location>
        <position position="172"/>
    </location>
    <ligand>
        <name>substrate</name>
    </ligand>
</feature>
<dbReference type="EC" id="3.6.1.66" evidence="10"/>
<dbReference type="InterPro" id="IPR029001">
    <property type="entry name" value="ITPase-like_fam"/>
</dbReference>
<dbReference type="GO" id="GO:0035870">
    <property type="term" value="F:dITP diphosphatase activity"/>
    <property type="evidence" value="ECO:0007669"/>
    <property type="project" value="UniProtKB-UniRule"/>
</dbReference>
<evidence type="ECO:0000256" key="9">
    <source>
        <dbReference type="ARBA" id="ARBA00052017"/>
    </source>
</evidence>
<comment type="subunit">
    <text evidence="2 10">Homodimer.</text>
</comment>
<reference evidence="12 13" key="1">
    <citation type="submission" date="2020-08" db="EMBL/GenBank/DDBJ databases">
        <title>Croceimicrobium hydrocarbonivorans gen. nov., sp. nov., a novel marine bacterium isolated from a bacterial consortium that degrades polyethylene terephthalate.</title>
        <authorList>
            <person name="Liu R."/>
        </authorList>
    </citation>
    <scope>NUCLEOTIDE SEQUENCE [LARGE SCALE GENOMIC DNA]</scope>
    <source>
        <strain evidence="12 13">A20-9</strain>
    </source>
</reference>
<dbReference type="GO" id="GO:0009146">
    <property type="term" value="P:purine nucleoside triphosphate catabolic process"/>
    <property type="evidence" value="ECO:0007669"/>
    <property type="project" value="UniProtKB-UniRule"/>
</dbReference>
<evidence type="ECO:0000256" key="7">
    <source>
        <dbReference type="ARBA" id="ARBA00023080"/>
    </source>
</evidence>
<evidence type="ECO:0000256" key="4">
    <source>
        <dbReference type="ARBA" id="ARBA00022741"/>
    </source>
</evidence>
<evidence type="ECO:0000256" key="6">
    <source>
        <dbReference type="ARBA" id="ARBA00022842"/>
    </source>
</evidence>
<evidence type="ECO:0000256" key="10">
    <source>
        <dbReference type="HAMAP-Rule" id="MF_01405"/>
    </source>
</evidence>
<keyword evidence="3 10" id="KW-0479">Metal-binding</keyword>
<dbReference type="GO" id="GO:0000166">
    <property type="term" value="F:nucleotide binding"/>
    <property type="evidence" value="ECO:0007669"/>
    <property type="project" value="UniProtKB-KW"/>
</dbReference>
<dbReference type="Proteomes" id="UP000516305">
    <property type="component" value="Chromosome"/>
</dbReference>
<keyword evidence="4 10" id="KW-0547">Nucleotide-binding</keyword>
<evidence type="ECO:0000256" key="1">
    <source>
        <dbReference type="ARBA" id="ARBA00008023"/>
    </source>
</evidence>
<dbReference type="PANTHER" id="PTHR11067">
    <property type="entry name" value="INOSINE TRIPHOSPHATE PYROPHOSPHATASE/HAM1 PROTEIN"/>
    <property type="match status" value="1"/>
</dbReference>
<proteinExistence type="inferred from homology"/>
<keyword evidence="13" id="KW-1185">Reference proteome</keyword>
<comment type="cofactor">
    <cofactor evidence="10">
        <name>Mg(2+)</name>
        <dbReference type="ChEBI" id="CHEBI:18420"/>
    </cofactor>
    <text evidence="10">Binds 1 Mg(2+) ion per subunit.</text>
</comment>
<name>A0A7H0VCG7_9FLAO</name>
<keyword evidence="6 10" id="KW-0460">Magnesium</keyword>
<dbReference type="GO" id="GO:0005829">
    <property type="term" value="C:cytosol"/>
    <property type="evidence" value="ECO:0007669"/>
    <property type="project" value="TreeGrafter"/>
</dbReference>
<dbReference type="GO" id="GO:0036222">
    <property type="term" value="F:XTP diphosphatase activity"/>
    <property type="evidence" value="ECO:0007669"/>
    <property type="project" value="UniProtKB-UniRule"/>
</dbReference>
<dbReference type="Gene3D" id="3.90.950.10">
    <property type="match status" value="1"/>
</dbReference>
<dbReference type="KEGG" id="chyd:H4K34_13655"/>
<keyword evidence="5 10" id="KW-0378">Hydrolase</keyword>
<dbReference type="HAMAP" id="MF_01405">
    <property type="entry name" value="Non_canon_purine_NTPase"/>
    <property type="match status" value="1"/>
</dbReference>
<dbReference type="FunFam" id="3.90.950.10:FF:000001">
    <property type="entry name" value="dITP/XTP pyrophosphatase"/>
    <property type="match status" value="1"/>
</dbReference>
<dbReference type="AlphaFoldDB" id="A0A7H0VCG7"/>
<feature type="binding site" evidence="10">
    <location>
        <begin position="177"/>
        <end position="178"/>
    </location>
    <ligand>
        <name>substrate</name>
    </ligand>
</feature>
<dbReference type="CDD" id="cd00515">
    <property type="entry name" value="HAM1"/>
    <property type="match status" value="1"/>
</dbReference>
<comment type="caution">
    <text evidence="10">Lacks conserved residue(s) required for the propagation of feature annotation.</text>
</comment>
<dbReference type="RefSeq" id="WP_210757946.1">
    <property type="nucleotide sequence ID" value="NZ_CP060139.1"/>
</dbReference>
<organism evidence="12 13">
    <name type="scientific">Croceimicrobium hydrocarbonivorans</name>
    <dbReference type="NCBI Taxonomy" id="2761580"/>
    <lineage>
        <taxon>Bacteria</taxon>
        <taxon>Pseudomonadati</taxon>
        <taxon>Bacteroidota</taxon>
        <taxon>Flavobacteriia</taxon>
        <taxon>Flavobacteriales</taxon>
        <taxon>Owenweeksiaceae</taxon>
        <taxon>Croceimicrobium</taxon>
    </lineage>
</organism>
<protein>
    <recommendedName>
        <fullName evidence="10">dITP/XTP pyrophosphatase</fullName>
        <ecNumber evidence="10">3.6.1.66</ecNumber>
    </recommendedName>
    <alternativeName>
        <fullName evidence="10">Non-canonical purine NTP pyrophosphatase</fullName>
    </alternativeName>
    <alternativeName>
        <fullName evidence="10">Non-standard purine NTP pyrophosphatase</fullName>
    </alternativeName>
    <alternativeName>
        <fullName evidence="10">Nucleoside-triphosphate diphosphatase</fullName>
    </alternativeName>
    <alternativeName>
        <fullName evidence="10">Nucleoside-triphosphate pyrophosphatase</fullName>
        <shortName evidence="10">NTPase</shortName>
    </alternativeName>
</protein>
<feature type="active site" description="Proton acceptor" evidence="10">
    <location>
        <position position="68"/>
    </location>
</feature>
<evidence type="ECO:0000256" key="2">
    <source>
        <dbReference type="ARBA" id="ARBA00011738"/>
    </source>
</evidence>
<sequence>MADLIFASHNDNKSREIRQLLPDYQIASLKDLGFTEDIPETGNSLDVNAAIKAERIFKEYQKPVFADDTGLIVPALDGAPGVFSARYAGPEANAQANMAKLLRELEGEENRYAYFETVICYIDAQGEKHFFSGKVKGRILEQQQGEQGFGYDPVFCAEGESLSFAEMSPAAKNAISHRGRALEAFIRFLQPS</sequence>
<evidence type="ECO:0000313" key="13">
    <source>
        <dbReference type="Proteomes" id="UP000516305"/>
    </source>
</evidence>
<feature type="binding site" evidence="10">
    <location>
        <begin position="149"/>
        <end position="152"/>
    </location>
    <ligand>
        <name>substrate</name>
    </ligand>
</feature>
<dbReference type="GO" id="GO:0046872">
    <property type="term" value="F:metal ion binding"/>
    <property type="evidence" value="ECO:0007669"/>
    <property type="project" value="UniProtKB-KW"/>
</dbReference>
<dbReference type="PANTHER" id="PTHR11067:SF9">
    <property type="entry name" value="INOSINE TRIPHOSPHATE PYROPHOSPHATASE"/>
    <property type="match status" value="1"/>
</dbReference>
<feature type="binding site" evidence="10">
    <location>
        <position position="68"/>
    </location>
    <ligand>
        <name>Mg(2+)</name>
        <dbReference type="ChEBI" id="CHEBI:18420"/>
    </ligand>
</feature>
<dbReference type="GO" id="GO:0009117">
    <property type="term" value="P:nucleotide metabolic process"/>
    <property type="evidence" value="ECO:0007669"/>
    <property type="project" value="UniProtKB-KW"/>
</dbReference>
<comment type="catalytic activity">
    <reaction evidence="10">
        <text>ITP + H2O = IMP + diphosphate + H(+)</text>
        <dbReference type="Rhea" id="RHEA:29399"/>
        <dbReference type="ChEBI" id="CHEBI:15377"/>
        <dbReference type="ChEBI" id="CHEBI:15378"/>
        <dbReference type="ChEBI" id="CHEBI:33019"/>
        <dbReference type="ChEBI" id="CHEBI:58053"/>
        <dbReference type="ChEBI" id="CHEBI:61402"/>
        <dbReference type="EC" id="3.6.1.66"/>
    </reaction>
</comment>
<dbReference type="InterPro" id="IPR002637">
    <property type="entry name" value="RdgB/HAM1"/>
</dbReference>
<evidence type="ECO:0000256" key="3">
    <source>
        <dbReference type="ARBA" id="ARBA00022723"/>
    </source>
</evidence>
<dbReference type="GO" id="GO:0036220">
    <property type="term" value="F:ITP diphosphatase activity"/>
    <property type="evidence" value="ECO:0007669"/>
    <property type="project" value="UniProtKB-UniRule"/>
</dbReference>
<comment type="function">
    <text evidence="10">Pyrophosphatase that catalyzes the hydrolysis of nucleoside triphosphates to their monophosphate derivatives, with a high preference for the non-canonical purine nucleotides XTP (xanthosine triphosphate), dITP (deoxyinosine triphosphate) and ITP. Seems to function as a house-cleaning enzyme that removes non-canonical purine nucleotides from the nucleotide pool, thus preventing their incorporation into DNA/RNA and avoiding chromosomal lesions.</text>
</comment>
<feature type="binding site" evidence="10">
    <location>
        <position position="69"/>
    </location>
    <ligand>
        <name>substrate</name>
    </ligand>
</feature>
<evidence type="ECO:0000313" key="12">
    <source>
        <dbReference type="EMBL" id="QNR23415.1"/>
    </source>
</evidence>
<keyword evidence="7 10" id="KW-0546">Nucleotide metabolism</keyword>
<dbReference type="InterPro" id="IPR020922">
    <property type="entry name" value="dITP/XTP_pyrophosphatase"/>
</dbReference>
<comment type="similarity">
    <text evidence="1 10 11">Belongs to the HAM1 NTPase family.</text>
</comment>
<evidence type="ECO:0000256" key="11">
    <source>
        <dbReference type="RuleBase" id="RU003781"/>
    </source>
</evidence>
<comment type="catalytic activity">
    <reaction evidence="8 10">
        <text>dITP + H2O = dIMP + diphosphate + H(+)</text>
        <dbReference type="Rhea" id="RHEA:28342"/>
        <dbReference type="ChEBI" id="CHEBI:15377"/>
        <dbReference type="ChEBI" id="CHEBI:15378"/>
        <dbReference type="ChEBI" id="CHEBI:33019"/>
        <dbReference type="ChEBI" id="CHEBI:61194"/>
        <dbReference type="ChEBI" id="CHEBI:61382"/>
        <dbReference type="EC" id="3.6.1.66"/>
    </reaction>
</comment>
<dbReference type="EMBL" id="CP060139">
    <property type="protein sequence ID" value="QNR23415.1"/>
    <property type="molecule type" value="Genomic_DNA"/>
</dbReference>
<evidence type="ECO:0000256" key="5">
    <source>
        <dbReference type="ARBA" id="ARBA00022801"/>
    </source>
</evidence>
<evidence type="ECO:0000256" key="8">
    <source>
        <dbReference type="ARBA" id="ARBA00051875"/>
    </source>
</evidence>
<feature type="binding site" evidence="10">
    <location>
        <begin position="8"/>
        <end position="13"/>
    </location>
    <ligand>
        <name>substrate</name>
    </ligand>
</feature>
<accession>A0A7H0VCG7</accession>
<dbReference type="Pfam" id="PF01725">
    <property type="entry name" value="Ham1p_like"/>
    <property type="match status" value="1"/>
</dbReference>
<dbReference type="SUPFAM" id="SSF52972">
    <property type="entry name" value="ITPase-like"/>
    <property type="match status" value="1"/>
</dbReference>
<gene>
    <name evidence="12" type="primary">rdgB</name>
    <name evidence="12" type="ORF">H4K34_13655</name>
</gene>
<dbReference type="NCBIfam" id="TIGR00042">
    <property type="entry name" value="RdgB/HAM1 family non-canonical purine NTP pyrophosphatase"/>
    <property type="match status" value="1"/>
</dbReference>